<dbReference type="PANTHER" id="PTHR43477:SF1">
    <property type="entry name" value="DIHYDROANTICAPSIN 7-DEHYDROGENASE"/>
    <property type="match status" value="1"/>
</dbReference>
<dbReference type="PRINTS" id="PR00081">
    <property type="entry name" value="GDHRDH"/>
</dbReference>
<reference evidence="3" key="2">
    <citation type="submission" date="2020-09" db="EMBL/GenBank/DDBJ databases">
        <authorList>
            <person name="Sun Q."/>
            <person name="Zhou Y."/>
        </authorList>
    </citation>
    <scope>NUCLEOTIDE SEQUENCE</scope>
    <source>
        <strain evidence="3">CGMCC 4.7110</strain>
    </source>
</reference>
<evidence type="ECO:0000313" key="4">
    <source>
        <dbReference type="Proteomes" id="UP000653411"/>
    </source>
</evidence>
<comment type="similarity">
    <text evidence="1">Belongs to the short-chain dehydrogenases/reductases (SDR) family.</text>
</comment>
<dbReference type="InterPro" id="IPR051122">
    <property type="entry name" value="SDR_DHRS6-like"/>
</dbReference>
<sequence length="234" mass="23990">MASKVLIVGGTSGIGRELAAAYAERDASVVIAGRESARAEKVAAELNADSEGARVSGIAVDLASPDTIVEALSGIGQVDSVVLAGMRRDDNTVGNYGTAGATELVIAKLVGYTAVVHALQSRISPTGSVLLFGGLAKDLPYPGSTTVTTVNAGVMGLVSTLSREIAPVRVNAIHPGLVGDSPYWAGNELVLEPARKRILTGVLPTMRDIVEGCFFLLENQAANGVNLNLNGGHS</sequence>
<dbReference type="InterPro" id="IPR002347">
    <property type="entry name" value="SDR_fam"/>
</dbReference>
<dbReference type="RefSeq" id="WP_229713966.1">
    <property type="nucleotide sequence ID" value="NZ_BMML01000056.1"/>
</dbReference>
<accession>A0A918CXR9</accession>
<dbReference type="Proteomes" id="UP000653411">
    <property type="component" value="Unassembled WGS sequence"/>
</dbReference>
<name>A0A918CXR9_9ACTN</name>
<dbReference type="GO" id="GO:0016491">
    <property type="term" value="F:oxidoreductase activity"/>
    <property type="evidence" value="ECO:0007669"/>
    <property type="project" value="UniProtKB-KW"/>
</dbReference>
<dbReference type="AlphaFoldDB" id="A0A918CXR9"/>
<dbReference type="Pfam" id="PF00106">
    <property type="entry name" value="adh_short"/>
    <property type="match status" value="1"/>
</dbReference>
<comment type="caution">
    <text evidence="3">The sequence shown here is derived from an EMBL/GenBank/DDBJ whole genome shotgun (WGS) entry which is preliminary data.</text>
</comment>
<dbReference type="EMBL" id="BMML01000056">
    <property type="protein sequence ID" value="GGN46560.1"/>
    <property type="molecule type" value="Genomic_DNA"/>
</dbReference>
<evidence type="ECO:0000256" key="1">
    <source>
        <dbReference type="ARBA" id="ARBA00006484"/>
    </source>
</evidence>
<evidence type="ECO:0000313" key="3">
    <source>
        <dbReference type="EMBL" id="GGN46560.1"/>
    </source>
</evidence>
<proteinExistence type="inferred from homology"/>
<dbReference type="CDD" id="cd05233">
    <property type="entry name" value="SDR_c"/>
    <property type="match status" value="1"/>
</dbReference>
<dbReference type="Gene3D" id="3.40.50.720">
    <property type="entry name" value="NAD(P)-binding Rossmann-like Domain"/>
    <property type="match status" value="1"/>
</dbReference>
<dbReference type="InterPro" id="IPR036291">
    <property type="entry name" value="NAD(P)-bd_dom_sf"/>
</dbReference>
<dbReference type="PANTHER" id="PTHR43477">
    <property type="entry name" value="DIHYDROANTICAPSIN 7-DEHYDROGENASE"/>
    <property type="match status" value="1"/>
</dbReference>
<gene>
    <name evidence="3" type="ORF">GCM10011578_099560</name>
</gene>
<keyword evidence="2" id="KW-0560">Oxidoreductase</keyword>
<evidence type="ECO:0000256" key="2">
    <source>
        <dbReference type="ARBA" id="ARBA00023002"/>
    </source>
</evidence>
<dbReference type="SUPFAM" id="SSF51735">
    <property type="entry name" value="NAD(P)-binding Rossmann-fold domains"/>
    <property type="match status" value="1"/>
</dbReference>
<organism evidence="3 4">
    <name type="scientific">Streptomyces fuscichromogenes</name>
    <dbReference type="NCBI Taxonomy" id="1324013"/>
    <lineage>
        <taxon>Bacteria</taxon>
        <taxon>Bacillati</taxon>
        <taxon>Actinomycetota</taxon>
        <taxon>Actinomycetes</taxon>
        <taxon>Kitasatosporales</taxon>
        <taxon>Streptomycetaceae</taxon>
        <taxon>Streptomyces</taxon>
    </lineage>
</organism>
<reference evidence="3" key="1">
    <citation type="journal article" date="2014" name="Int. J. Syst. Evol. Microbiol.">
        <title>Complete genome sequence of Corynebacterium casei LMG S-19264T (=DSM 44701T), isolated from a smear-ripened cheese.</title>
        <authorList>
            <consortium name="US DOE Joint Genome Institute (JGI-PGF)"/>
            <person name="Walter F."/>
            <person name="Albersmeier A."/>
            <person name="Kalinowski J."/>
            <person name="Ruckert C."/>
        </authorList>
    </citation>
    <scope>NUCLEOTIDE SEQUENCE</scope>
    <source>
        <strain evidence="3">CGMCC 4.7110</strain>
    </source>
</reference>
<protein>
    <submittedName>
        <fullName evidence="3">Short-chain dehydrogenase</fullName>
    </submittedName>
</protein>
<keyword evidence="4" id="KW-1185">Reference proteome</keyword>